<dbReference type="InterPro" id="IPR014710">
    <property type="entry name" value="RmlC-like_jellyroll"/>
</dbReference>
<reference evidence="3" key="1">
    <citation type="submission" date="2016-10" db="EMBL/GenBank/DDBJ databases">
        <authorList>
            <person name="Varghese N."/>
            <person name="Submissions S."/>
        </authorList>
    </citation>
    <scope>NUCLEOTIDE SEQUENCE [LARGE SCALE GENOMIC DNA]</scope>
    <source>
        <strain evidence="3">DSM 100420</strain>
    </source>
</reference>
<dbReference type="InterPro" id="IPR011051">
    <property type="entry name" value="RmlC_Cupin_sf"/>
</dbReference>
<dbReference type="InterPro" id="IPR025979">
    <property type="entry name" value="ChrR-like_cupin_dom"/>
</dbReference>
<dbReference type="AlphaFoldDB" id="A0A1H3TBG7"/>
<feature type="domain" description="ChrR-like cupin" evidence="1">
    <location>
        <begin position="9"/>
        <end position="111"/>
    </location>
</feature>
<dbReference type="Proteomes" id="UP000198914">
    <property type="component" value="Unassembled WGS sequence"/>
</dbReference>
<dbReference type="Pfam" id="PF12973">
    <property type="entry name" value="Cupin_7"/>
    <property type="match status" value="1"/>
</dbReference>
<protein>
    <submittedName>
        <fullName evidence="2">Anti-ECFsigma factor, ChrR</fullName>
    </submittedName>
</protein>
<dbReference type="STRING" id="1244108.SAMN05444004_11616"/>
<dbReference type="EMBL" id="FNPX01000016">
    <property type="protein sequence ID" value="SDZ47612.1"/>
    <property type="molecule type" value="Genomic_DNA"/>
</dbReference>
<proteinExistence type="predicted"/>
<dbReference type="SUPFAM" id="SSF51182">
    <property type="entry name" value="RmlC-like cupins"/>
    <property type="match status" value="2"/>
</dbReference>
<organism evidence="2 3">
    <name type="scientific">Jannaschia faecimaris</name>
    <dbReference type="NCBI Taxonomy" id="1244108"/>
    <lineage>
        <taxon>Bacteria</taxon>
        <taxon>Pseudomonadati</taxon>
        <taxon>Pseudomonadota</taxon>
        <taxon>Alphaproteobacteria</taxon>
        <taxon>Rhodobacterales</taxon>
        <taxon>Roseobacteraceae</taxon>
        <taxon>Jannaschia</taxon>
    </lineage>
</organism>
<accession>A0A1H3TBG7</accession>
<dbReference type="CDD" id="cd20303">
    <property type="entry name" value="cupin_ChrR_1"/>
    <property type="match status" value="1"/>
</dbReference>
<dbReference type="RefSeq" id="WP_092647279.1">
    <property type="nucleotide sequence ID" value="NZ_FNPX01000016.1"/>
</dbReference>
<gene>
    <name evidence="2" type="ORF">SAMN05444004_11616</name>
</gene>
<sequence length="222" mass="24348">MNLNDDFTTRVLVHADQLDWQPSPMPGVDRRMLDRIGGEVARATTIVRYAPESHFSAHTHTGGEEYIVLDGVFQDEHGDFPTGTYVRNPPTSQHTPGSDLGCTIFVKLWQFDMDDRTQIRREMGAEMVGAGPGLRVQELHRDAREAVTYEEWDAGARVTRDLPGGAEVLVLSGTATESGERLDARSWLRLPVGSRLDAVAGDTGAKVWIKSGHIPFAAAPAV</sequence>
<evidence type="ECO:0000313" key="3">
    <source>
        <dbReference type="Proteomes" id="UP000198914"/>
    </source>
</evidence>
<keyword evidence="3" id="KW-1185">Reference proteome</keyword>
<evidence type="ECO:0000259" key="1">
    <source>
        <dbReference type="Pfam" id="PF12973"/>
    </source>
</evidence>
<name>A0A1H3TBG7_9RHOB</name>
<dbReference type="OrthoDB" id="9801227at2"/>
<evidence type="ECO:0000313" key="2">
    <source>
        <dbReference type="EMBL" id="SDZ47612.1"/>
    </source>
</evidence>
<dbReference type="Gene3D" id="2.60.120.10">
    <property type="entry name" value="Jelly Rolls"/>
    <property type="match status" value="1"/>
</dbReference>